<evidence type="ECO:0000256" key="3">
    <source>
        <dbReference type="ARBA" id="ARBA00023054"/>
    </source>
</evidence>
<dbReference type="AlphaFoldDB" id="A0A7L0G472"/>
<keyword evidence="4" id="KW-0969">Cilium</keyword>
<dbReference type="PANTHER" id="PTHR19960">
    <property type="entry name" value="TEKTIN"/>
    <property type="match status" value="1"/>
</dbReference>
<dbReference type="GO" id="GO:0060294">
    <property type="term" value="P:cilium movement involved in cell motility"/>
    <property type="evidence" value="ECO:0007669"/>
    <property type="project" value="UniProtKB-UniRule"/>
</dbReference>
<keyword evidence="7" id="KW-1185">Reference proteome</keyword>
<comment type="subcellular location">
    <subcellularLocation>
        <location evidence="4">Cytoplasm</location>
        <location evidence="4">Cytoskeleton</location>
        <location evidence="4">Cilium axoneme</location>
    </subcellularLocation>
</comment>
<keyword evidence="4" id="KW-0282">Flagellum</keyword>
<organism evidence="6 7">
    <name type="scientific">Corythaixoides concolor</name>
    <name type="common">Grey go-away-bird</name>
    <dbReference type="NCBI Taxonomy" id="103956"/>
    <lineage>
        <taxon>Eukaryota</taxon>
        <taxon>Metazoa</taxon>
        <taxon>Chordata</taxon>
        <taxon>Craniata</taxon>
        <taxon>Vertebrata</taxon>
        <taxon>Euteleostomi</taxon>
        <taxon>Archelosauria</taxon>
        <taxon>Archosauria</taxon>
        <taxon>Dinosauria</taxon>
        <taxon>Saurischia</taxon>
        <taxon>Theropoda</taxon>
        <taxon>Coelurosauria</taxon>
        <taxon>Aves</taxon>
        <taxon>Neognathae</taxon>
        <taxon>Neoaves</taxon>
        <taxon>Otidimorphae</taxon>
        <taxon>Musophagiformes</taxon>
        <taxon>Musophagidae</taxon>
        <taxon>Corythaixoides</taxon>
    </lineage>
</organism>
<dbReference type="OrthoDB" id="5788000at2759"/>
<dbReference type="GO" id="GO:0005634">
    <property type="term" value="C:nucleus"/>
    <property type="evidence" value="ECO:0007669"/>
    <property type="project" value="TreeGrafter"/>
</dbReference>
<sequence>SASTPETWAKFSHDNIHRAEREKLASVNLRALIDNILRDVSEDLRMQCAAVNGAFDKRCEELEDAKQKLEYHLKKILKKIGDQEANIAALKQAIKEKEAPIKVAQTRL</sequence>
<feature type="non-terminal residue" evidence="6">
    <location>
        <position position="108"/>
    </location>
</feature>
<evidence type="ECO:0000256" key="2">
    <source>
        <dbReference type="ARBA" id="ARBA00022490"/>
    </source>
</evidence>
<dbReference type="Proteomes" id="UP000526942">
    <property type="component" value="Unassembled WGS sequence"/>
</dbReference>
<dbReference type="GO" id="GO:0005930">
    <property type="term" value="C:axoneme"/>
    <property type="evidence" value="ECO:0007669"/>
    <property type="project" value="UniProtKB-SubCell"/>
</dbReference>
<dbReference type="GO" id="GO:0036126">
    <property type="term" value="C:sperm flagellum"/>
    <property type="evidence" value="ECO:0007669"/>
    <property type="project" value="TreeGrafter"/>
</dbReference>
<gene>
    <name evidence="6" type="primary">Tekt4</name>
    <name evidence="6" type="ORF">CORCON_R15230</name>
</gene>
<reference evidence="6 7" key="1">
    <citation type="submission" date="2019-09" db="EMBL/GenBank/DDBJ databases">
        <title>Bird 10,000 Genomes (B10K) Project - Family phase.</title>
        <authorList>
            <person name="Zhang G."/>
        </authorList>
    </citation>
    <scope>NUCLEOTIDE SEQUENCE [LARGE SCALE GENOMIC DNA]</scope>
    <source>
        <strain evidence="6">B10K-DU-011-20</strain>
        <tissue evidence="6">Muscle</tissue>
    </source>
</reference>
<comment type="caution">
    <text evidence="6">The sequence shown here is derived from an EMBL/GenBank/DDBJ whole genome shotgun (WGS) entry which is preliminary data.</text>
</comment>
<feature type="coiled-coil region" evidence="5">
    <location>
        <begin position="59"/>
        <end position="93"/>
    </location>
</feature>
<dbReference type="EMBL" id="VXAM01003918">
    <property type="protein sequence ID" value="NXK01423.1"/>
    <property type="molecule type" value="Genomic_DNA"/>
</dbReference>
<keyword evidence="2" id="KW-0963">Cytoplasm</keyword>
<feature type="non-terminal residue" evidence="6">
    <location>
        <position position="1"/>
    </location>
</feature>
<dbReference type="InterPro" id="IPR048256">
    <property type="entry name" value="Tektin-like"/>
</dbReference>
<accession>A0A7L0G472</accession>
<comment type="similarity">
    <text evidence="1 4">Belongs to the tektin family.</text>
</comment>
<dbReference type="PANTHER" id="PTHR19960:SF12">
    <property type="entry name" value="TEKTIN-4"/>
    <property type="match status" value="1"/>
</dbReference>
<dbReference type="GO" id="GO:0060271">
    <property type="term" value="P:cilium assembly"/>
    <property type="evidence" value="ECO:0007669"/>
    <property type="project" value="UniProtKB-UniRule"/>
</dbReference>
<evidence type="ECO:0000256" key="1">
    <source>
        <dbReference type="ARBA" id="ARBA00007209"/>
    </source>
</evidence>
<evidence type="ECO:0000256" key="4">
    <source>
        <dbReference type="RuleBase" id="RU367040"/>
    </source>
</evidence>
<evidence type="ECO:0000313" key="7">
    <source>
        <dbReference type="Proteomes" id="UP000526942"/>
    </source>
</evidence>
<evidence type="ECO:0000256" key="5">
    <source>
        <dbReference type="SAM" id="Coils"/>
    </source>
</evidence>
<protein>
    <recommendedName>
        <fullName evidence="4">Tektin</fullName>
    </recommendedName>
</protein>
<keyword evidence="3 5" id="KW-0175">Coiled coil</keyword>
<proteinExistence type="inferred from homology"/>
<dbReference type="Pfam" id="PF03148">
    <property type="entry name" value="Tektin"/>
    <property type="match status" value="1"/>
</dbReference>
<evidence type="ECO:0000313" key="6">
    <source>
        <dbReference type="EMBL" id="NXK01423.1"/>
    </source>
</evidence>
<dbReference type="GO" id="GO:0015630">
    <property type="term" value="C:microtubule cytoskeleton"/>
    <property type="evidence" value="ECO:0007669"/>
    <property type="project" value="UniProtKB-UniRule"/>
</dbReference>
<name>A0A7L0G472_CORCN</name>
<keyword evidence="4" id="KW-0966">Cell projection</keyword>
<dbReference type="InterPro" id="IPR000435">
    <property type="entry name" value="Tektins"/>
</dbReference>